<reference evidence="1" key="1">
    <citation type="submission" date="2014-07" db="EMBL/GenBank/DDBJ databases">
        <authorList>
            <person name="Hornung V.Bastian."/>
        </authorList>
    </citation>
    <scope>NUCLEOTIDE SEQUENCE</scope>
    <source>
        <strain evidence="1">PCE-S</strain>
    </source>
</reference>
<gene>
    <name evidence="1" type="ORF">DPCES_0834</name>
</gene>
<dbReference type="AlphaFoldDB" id="A0A098AYN5"/>
<proteinExistence type="predicted"/>
<protein>
    <submittedName>
        <fullName evidence="1">Uncharacterized protein</fullName>
    </submittedName>
</protein>
<organism evidence="1">
    <name type="scientific">Desulfitobacterium hafniense</name>
    <name type="common">Desulfitobacterium frappieri</name>
    <dbReference type="NCBI Taxonomy" id="49338"/>
    <lineage>
        <taxon>Bacteria</taxon>
        <taxon>Bacillati</taxon>
        <taxon>Bacillota</taxon>
        <taxon>Clostridia</taxon>
        <taxon>Eubacteriales</taxon>
        <taxon>Desulfitobacteriaceae</taxon>
        <taxon>Desulfitobacterium</taxon>
    </lineage>
</organism>
<dbReference type="PATRIC" id="fig|49338.4.peg.898"/>
<sequence>MKECNGCTGCNEVNMLREMEELDEVPSNCFPEYTMLCESCRHEFKLEASEEDIEKAVCPACQSAKVQNLYISFPEDGPGFRKKVSGFSFGGCN</sequence>
<name>A0A098AYN5_DESHA</name>
<accession>A0A098AYN5</accession>
<evidence type="ECO:0000313" key="1">
    <source>
        <dbReference type="EMBL" id="CDX00721.1"/>
    </source>
</evidence>
<dbReference type="EMBL" id="LK996017">
    <property type="protein sequence ID" value="CDX00721.1"/>
    <property type="molecule type" value="Genomic_DNA"/>
</dbReference>
<dbReference type="RefSeq" id="WP_208925309.1">
    <property type="nucleotide sequence ID" value="NZ_LK996017.1"/>
</dbReference>